<sequence length="205" mass="22927">MSASPIPGTAWVFASVLRSWVLADHLLFAMSSPAGRVFYTVFQQIQVVLLDCLWRIAGGRWMPVMTRLMEDSMARVHRRTNRVSRQAVELAVAVPQVVVQRMARMAMAGANPSARERSEFRLMGLEKMAAFSESWMAMHLQMFHASQELAFSLMKAWNPMLGGKGAWSKSAQAYQSAMLDVLGKGMAPLHKRAVGNARRLSRTRS</sequence>
<proteinExistence type="predicted"/>
<organism evidence="1 2">
    <name type="scientific">Azotobacter chroococcum</name>
    <dbReference type="NCBI Taxonomy" id="353"/>
    <lineage>
        <taxon>Bacteria</taxon>
        <taxon>Pseudomonadati</taxon>
        <taxon>Pseudomonadota</taxon>
        <taxon>Gammaproteobacteria</taxon>
        <taxon>Pseudomonadales</taxon>
        <taxon>Pseudomonadaceae</taxon>
        <taxon>Azotobacter</taxon>
    </lineage>
</organism>
<dbReference type="NCBIfam" id="NF045536">
    <property type="entry name" value="phasin_PhaP6"/>
    <property type="match status" value="1"/>
</dbReference>
<evidence type="ECO:0000313" key="2">
    <source>
        <dbReference type="Proteomes" id="UP000736384"/>
    </source>
</evidence>
<accession>A0AA44C6F4</accession>
<evidence type="ECO:0000313" key="1">
    <source>
        <dbReference type="EMBL" id="NHN77631.1"/>
    </source>
</evidence>
<dbReference type="Proteomes" id="UP000736384">
    <property type="component" value="Unassembled WGS sequence"/>
</dbReference>
<gene>
    <name evidence="1" type="ORF">HA520_10085</name>
</gene>
<name>A0AA44C6F4_9GAMM</name>
<reference evidence="1" key="1">
    <citation type="submission" date="2020-03" db="EMBL/GenBank/DDBJ databases">
        <title>Genome assembly of Azotobacter chroococcum W5.</title>
        <authorList>
            <person name="Kannepalli A."/>
        </authorList>
    </citation>
    <scope>NUCLEOTIDE SEQUENCE</scope>
    <source>
        <strain evidence="1">W5</strain>
    </source>
</reference>
<comment type="caution">
    <text evidence="1">The sequence shown here is derived from an EMBL/GenBank/DDBJ whole genome shotgun (WGS) entry which is preliminary data.</text>
</comment>
<protein>
    <submittedName>
        <fullName evidence="1">Uncharacterized protein</fullName>
    </submittedName>
</protein>
<dbReference type="EMBL" id="JAAPAP010000006">
    <property type="protein sequence ID" value="NHN77631.1"/>
    <property type="molecule type" value="Genomic_DNA"/>
</dbReference>
<dbReference type="RefSeq" id="WP_165892541.1">
    <property type="nucleotide sequence ID" value="NZ_JAAPAP010000006.1"/>
</dbReference>
<dbReference type="AlphaFoldDB" id="A0AA44C6F4"/>
<dbReference type="InterPro" id="IPR053785">
    <property type="entry name" value="PhaP6-like"/>
</dbReference>